<dbReference type="EC" id="2.4.1.1" evidence="4"/>
<evidence type="ECO:0000313" key="10">
    <source>
        <dbReference type="EMBL" id="SHI79492.1"/>
    </source>
</evidence>
<dbReference type="Pfam" id="PF00343">
    <property type="entry name" value="Phosphorylase"/>
    <property type="match status" value="1"/>
</dbReference>
<evidence type="ECO:0000256" key="1">
    <source>
        <dbReference type="ARBA" id="ARBA00001275"/>
    </source>
</evidence>
<dbReference type="InterPro" id="IPR052182">
    <property type="entry name" value="Glycogen/Maltodextrin_Phosph"/>
</dbReference>
<protein>
    <recommendedName>
        <fullName evidence="4">glycogen phosphorylase</fullName>
        <ecNumber evidence="4">2.4.1.1</ecNumber>
    </recommendedName>
</protein>
<evidence type="ECO:0000256" key="8">
    <source>
        <dbReference type="ARBA" id="ARBA00023277"/>
    </source>
</evidence>
<name>A0A1M6E1V7_9FIRM</name>
<keyword evidence="7" id="KW-0663">Pyridoxal phosphate</keyword>
<sequence>MRKLPKVAYFCMEYAIESNVKLYAGGLGILAGDYMKEACDNGYPVIGIGIKWKQGYGEQLIDKENCRPYDAYVNRYYDFLKDTGITVTVRINQRDVKVKVWQYDAHGVNNLYLLDTDVDGNDGDARWITGQLYGWFGEERVAQEMVLGIGGVRALRALGFEPDVYHFNEGHALFAGFELIREKMAKGQSFEEAVENTRKEVVFTTHTPVIQGNESHPIERLVYMGANLGMTKKQLKAIGGSPFNMTVGALRLSRLSNAVAQLHKETANKMWRKVRNRSEIIGITNAIHIPTWVDSRMLELAEKYDGSAKAREELWNRHMKNKRDLIDFVEKRTGVRLNPDALLIGFSRRAAPYKRSNLIFTDRKFIEPLLKSGKLQIVFSGKAHPLDDVGKRIVSDILEVTKLYPNSVVFLENYDMEIGRALTRGADVWLNNPRRPMEASGTSGMKAAMNGVLNVSILDGWWPEACRHGVNGWQFGDGRQFEDEAQCDAHDFEVLKNCLTREVLPAYYQDRNKWIDMMAASINTTRDQFGMKRMLDEYYNRMYIVK</sequence>
<keyword evidence="8" id="KW-0119">Carbohydrate metabolism</keyword>
<dbReference type="InterPro" id="IPR011834">
    <property type="entry name" value="Agluc_phsphrylas"/>
</dbReference>
<comment type="similarity">
    <text evidence="3">Belongs to the glycogen phosphorylase family.</text>
</comment>
<dbReference type="EMBL" id="FQZP01000010">
    <property type="protein sequence ID" value="SHI79492.1"/>
    <property type="molecule type" value="Genomic_DNA"/>
</dbReference>
<dbReference type="GO" id="GO:0008184">
    <property type="term" value="F:glycogen phosphorylase activity"/>
    <property type="evidence" value="ECO:0007669"/>
    <property type="project" value="InterPro"/>
</dbReference>
<accession>A0A1M6E1V7</accession>
<comment type="cofactor">
    <cofactor evidence="2">
        <name>pyridoxal 5'-phosphate</name>
        <dbReference type="ChEBI" id="CHEBI:597326"/>
    </cofactor>
</comment>
<evidence type="ECO:0000256" key="6">
    <source>
        <dbReference type="ARBA" id="ARBA00022679"/>
    </source>
</evidence>
<comment type="function">
    <text evidence="9">Phosphorylase is an important allosteric enzyme in carbohydrate metabolism. Enzymes from different sources differ in their regulatory mechanisms and in their natural substrates. However, all known phosphorylases share catalytic and structural properties.</text>
</comment>
<dbReference type="OrthoDB" id="9760804at2"/>
<dbReference type="Proteomes" id="UP000324781">
    <property type="component" value="Unassembled WGS sequence"/>
</dbReference>
<evidence type="ECO:0000256" key="9">
    <source>
        <dbReference type="ARBA" id="ARBA00025174"/>
    </source>
</evidence>
<dbReference type="NCBIfam" id="TIGR02094">
    <property type="entry name" value="more_P_ylases"/>
    <property type="match status" value="1"/>
</dbReference>
<evidence type="ECO:0000256" key="2">
    <source>
        <dbReference type="ARBA" id="ARBA00001933"/>
    </source>
</evidence>
<dbReference type="PANTHER" id="PTHR42655">
    <property type="entry name" value="GLYCOGEN PHOSPHORYLASE"/>
    <property type="match status" value="1"/>
</dbReference>
<dbReference type="AlphaFoldDB" id="A0A1M6E1V7"/>
<dbReference type="GO" id="GO:0030170">
    <property type="term" value="F:pyridoxal phosphate binding"/>
    <property type="evidence" value="ECO:0007669"/>
    <property type="project" value="InterPro"/>
</dbReference>
<proteinExistence type="inferred from homology"/>
<comment type="catalytic activity">
    <reaction evidence="1">
        <text>[(1-&gt;4)-alpha-D-glucosyl](n) + phosphate = [(1-&gt;4)-alpha-D-glucosyl](n-1) + alpha-D-glucose 1-phosphate</text>
        <dbReference type="Rhea" id="RHEA:41732"/>
        <dbReference type="Rhea" id="RHEA-COMP:9584"/>
        <dbReference type="Rhea" id="RHEA-COMP:9586"/>
        <dbReference type="ChEBI" id="CHEBI:15444"/>
        <dbReference type="ChEBI" id="CHEBI:43474"/>
        <dbReference type="ChEBI" id="CHEBI:58601"/>
        <dbReference type="EC" id="2.4.1.1"/>
    </reaction>
</comment>
<dbReference type="InterPro" id="IPR035090">
    <property type="entry name" value="Pyridoxal_P_attach_site"/>
</dbReference>
<dbReference type="PANTHER" id="PTHR42655:SF1">
    <property type="entry name" value="GLYCOGEN PHOSPHORYLASE"/>
    <property type="match status" value="1"/>
</dbReference>
<dbReference type="Gene3D" id="3.40.50.2000">
    <property type="entry name" value="Glycogen Phosphorylase B"/>
    <property type="match status" value="2"/>
</dbReference>
<gene>
    <name evidence="10" type="ORF">SAMN05444373_101010</name>
</gene>
<reference evidence="10 11" key="1">
    <citation type="submission" date="2016-11" db="EMBL/GenBank/DDBJ databases">
        <authorList>
            <person name="Varghese N."/>
            <person name="Submissions S."/>
        </authorList>
    </citation>
    <scope>NUCLEOTIDE SEQUENCE [LARGE SCALE GENOMIC DNA]</scope>
    <source>
        <strain evidence="10 11">DSM 19027</strain>
    </source>
</reference>
<evidence type="ECO:0000256" key="3">
    <source>
        <dbReference type="ARBA" id="ARBA00006047"/>
    </source>
</evidence>
<dbReference type="RefSeq" id="WP_149678172.1">
    <property type="nucleotide sequence ID" value="NZ_FQZP01000010.1"/>
</dbReference>
<dbReference type="PROSITE" id="PS00102">
    <property type="entry name" value="PHOSPHORYLASE"/>
    <property type="match status" value="1"/>
</dbReference>
<keyword evidence="5" id="KW-0328">Glycosyltransferase</keyword>
<evidence type="ECO:0000256" key="7">
    <source>
        <dbReference type="ARBA" id="ARBA00022898"/>
    </source>
</evidence>
<evidence type="ECO:0000256" key="4">
    <source>
        <dbReference type="ARBA" id="ARBA00012591"/>
    </source>
</evidence>
<evidence type="ECO:0000313" key="11">
    <source>
        <dbReference type="Proteomes" id="UP000324781"/>
    </source>
</evidence>
<evidence type="ECO:0000256" key="5">
    <source>
        <dbReference type="ARBA" id="ARBA00022676"/>
    </source>
</evidence>
<keyword evidence="6" id="KW-0808">Transferase</keyword>
<keyword evidence="11" id="KW-1185">Reference proteome</keyword>
<dbReference type="SUPFAM" id="SSF53756">
    <property type="entry name" value="UDP-Glycosyltransferase/glycogen phosphorylase"/>
    <property type="match status" value="1"/>
</dbReference>
<organism evidence="10 11">
    <name type="scientific">Thermoclostridium caenicola</name>
    <dbReference type="NCBI Taxonomy" id="659425"/>
    <lineage>
        <taxon>Bacteria</taxon>
        <taxon>Bacillati</taxon>
        <taxon>Bacillota</taxon>
        <taxon>Clostridia</taxon>
        <taxon>Eubacteriales</taxon>
        <taxon>Oscillospiraceae</taxon>
        <taxon>Thermoclostridium</taxon>
    </lineage>
</organism>
<dbReference type="GO" id="GO:0005975">
    <property type="term" value="P:carbohydrate metabolic process"/>
    <property type="evidence" value="ECO:0007669"/>
    <property type="project" value="InterPro"/>
</dbReference>
<dbReference type="InterPro" id="IPR000811">
    <property type="entry name" value="Glyco_trans_35"/>
</dbReference>